<proteinExistence type="predicted"/>
<feature type="domain" description="DUF2007" evidence="1">
    <location>
        <begin position="31"/>
        <end position="87"/>
    </location>
</feature>
<dbReference type="Proteomes" id="UP000215215">
    <property type="component" value="Unassembled WGS sequence"/>
</dbReference>
<dbReference type="Pfam" id="PF09413">
    <property type="entry name" value="DUF2007"/>
    <property type="match status" value="1"/>
</dbReference>
<evidence type="ECO:0000259" key="1">
    <source>
        <dbReference type="Pfam" id="PF09413"/>
    </source>
</evidence>
<reference evidence="2 3" key="1">
    <citation type="submission" date="2017-07" db="EMBL/GenBank/DDBJ databases">
        <title>Recovery of genomes from metagenomes via a dereplication, aggregation, and scoring strategy.</title>
        <authorList>
            <person name="Sieber C.M."/>
            <person name="Probst A.J."/>
            <person name="Sharrar A."/>
            <person name="Thomas B.C."/>
            <person name="Hess M."/>
            <person name="Tringe S.G."/>
            <person name="Banfield J.F."/>
        </authorList>
    </citation>
    <scope>NUCLEOTIDE SEQUENCE [LARGE SCALE GENOMIC DNA]</scope>
    <source>
        <strain evidence="2">JGI_Cruoil_03_44_89</strain>
    </source>
</reference>
<accession>A0A235BQL4</accession>
<protein>
    <recommendedName>
        <fullName evidence="1">DUF2007 domain-containing protein</fullName>
    </recommendedName>
</protein>
<name>A0A235BQL4_UNCW3</name>
<sequence>MCAYPIISDNCKGRLYNRVMENEFVVLETYFSEADAELASSLLKSSGIRVFMRRDDFGGMGPHLTFVRGIKLLVKKEDEENARQLLSGLNPPNK</sequence>
<dbReference type="EMBL" id="NOZQ01000178">
    <property type="protein sequence ID" value="OYD14521.1"/>
    <property type="molecule type" value="Genomic_DNA"/>
</dbReference>
<evidence type="ECO:0000313" key="2">
    <source>
        <dbReference type="EMBL" id="OYD14521.1"/>
    </source>
</evidence>
<organism evidence="2 3">
    <name type="scientific">candidate division WOR-3 bacterium JGI_Cruoil_03_44_89</name>
    <dbReference type="NCBI Taxonomy" id="1973748"/>
    <lineage>
        <taxon>Bacteria</taxon>
        <taxon>Bacteria division WOR-3</taxon>
    </lineage>
</organism>
<dbReference type="AlphaFoldDB" id="A0A235BQL4"/>
<dbReference type="InterPro" id="IPR018551">
    <property type="entry name" value="DUF2007"/>
</dbReference>
<evidence type="ECO:0000313" key="3">
    <source>
        <dbReference type="Proteomes" id="UP000215215"/>
    </source>
</evidence>
<gene>
    <name evidence="2" type="ORF">CH333_07800</name>
</gene>
<comment type="caution">
    <text evidence="2">The sequence shown here is derived from an EMBL/GenBank/DDBJ whole genome shotgun (WGS) entry which is preliminary data.</text>
</comment>